<feature type="region of interest" description="Disordered" evidence="1">
    <location>
        <begin position="1"/>
        <end position="53"/>
    </location>
</feature>
<dbReference type="Proteomes" id="UP001234354">
    <property type="component" value="Unassembled WGS sequence"/>
</dbReference>
<evidence type="ECO:0000256" key="1">
    <source>
        <dbReference type="SAM" id="MobiDB-lite"/>
    </source>
</evidence>
<accession>A0AAW8GEM9</accession>
<organism evidence="2 3">
    <name type="scientific">Pseudoxanthomonas winnipegensis</name>
    <dbReference type="NCBI Taxonomy" id="2480810"/>
    <lineage>
        <taxon>Bacteria</taxon>
        <taxon>Pseudomonadati</taxon>
        <taxon>Pseudomonadota</taxon>
        <taxon>Gammaproteobacteria</taxon>
        <taxon>Lysobacterales</taxon>
        <taxon>Lysobacteraceae</taxon>
        <taxon>Pseudoxanthomonas</taxon>
    </lineage>
</organism>
<feature type="compositionally biased region" description="Low complexity" evidence="1">
    <location>
        <begin position="29"/>
        <end position="42"/>
    </location>
</feature>
<reference evidence="2" key="1">
    <citation type="submission" date="2023-07" db="EMBL/GenBank/DDBJ databases">
        <title>Functional and genomic diversity of the sorghum phyllosphere microbiome.</title>
        <authorList>
            <person name="Shade A."/>
        </authorList>
    </citation>
    <scope>NUCLEOTIDE SEQUENCE</scope>
    <source>
        <strain evidence="2">SORGH_AS_0908</strain>
    </source>
</reference>
<feature type="compositionally biased region" description="Basic and acidic residues" evidence="1">
    <location>
        <begin position="1"/>
        <end position="12"/>
    </location>
</feature>
<evidence type="ECO:0000313" key="2">
    <source>
        <dbReference type="EMBL" id="MDQ1120221.1"/>
    </source>
</evidence>
<comment type="caution">
    <text evidence="2">The sequence shown here is derived from an EMBL/GenBank/DDBJ whole genome shotgun (WGS) entry which is preliminary data.</text>
</comment>
<gene>
    <name evidence="2" type="ORF">QE383_002529</name>
</gene>
<dbReference type="AlphaFoldDB" id="A0AAW8GEM9"/>
<sequence length="53" mass="5747">MINVSRKVESEKRHKAMTRAQPKGRDAGRLLSSGLSGAARLRQPSAPASDRIC</sequence>
<name>A0AAW8GEM9_9GAMM</name>
<protein>
    <submittedName>
        <fullName evidence="2">Uncharacterized protein</fullName>
    </submittedName>
</protein>
<evidence type="ECO:0000313" key="3">
    <source>
        <dbReference type="Proteomes" id="UP001234354"/>
    </source>
</evidence>
<dbReference type="EMBL" id="JAUTBB010000001">
    <property type="protein sequence ID" value="MDQ1120221.1"/>
    <property type="molecule type" value="Genomic_DNA"/>
</dbReference>
<proteinExistence type="predicted"/>